<evidence type="ECO:0000313" key="1">
    <source>
        <dbReference type="EMBL" id="GJD93315.1"/>
    </source>
</evidence>
<dbReference type="EMBL" id="BPQP01000006">
    <property type="protein sequence ID" value="GJD93315.1"/>
    <property type="molecule type" value="Genomic_DNA"/>
</dbReference>
<reference evidence="1" key="1">
    <citation type="journal article" date="2021" name="Front. Microbiol.">
        <title>Comprehensive Comparative Genomics and Phenotyping of Methylobacterium Species.</title>
        <authorList>
            <person name="Alessa O."/>
            <person name="Ogura Y."/>
            <person name="Fujitani Y."/>
            <person name="Takami H."/>
            <person name="Hayashi T."/>
            <person name="Sahin N."/>
            <person name="Tani A."/>
        </authorList>
    </citation>
    <scope>NUCLEOTIDE SEQUENCE</scope>
    <source>
        <strain evidence="1">DSM 19015</strain>
    </source>
</reference>
<protein>
    <submittedName>
        <fullName evidence="1">Uncharacterized protein</fullName>
    </submittedName>
</protein>
<dbReference type="Proteomes" id="UP001055125">
    <property type="component" value="Unassembled WGS sequence"/>
</dbReference>
<organism evidence="1 2">
    <name type="scientific">Methylobacterium iners</name>
    <dbReference type="NCBI Taxonomy" id="418707"/>
    <lineage>
        <taxon>Bacteria</taxon>
        <taxon>Pseudomonadati</taxon>
        <taxon>Pseudomonadota</taxon>
        <taxon>Alphaproteobacteria</taxon>
        <taxon>Hyphomicrobiales</taxon>
        <taxon>Methylobacteriaceae</taxon>
        <taxon>Methylobacterium</taxon>
    </lineage>
</organism>
<comment type="caution">
    <text evidence="1">The sequence shown here is derived from an EMBL/GenBank/DDBJ whole genome shotgun (WGS) entry which is preliminary data.</text>
</comment>
<accession>A0ABQ4RUV0</accession>
<evidence type="ECO:0000313" key="2">
    <source>
        <dbReference type="Proteomes" id="UP001055125"/>
    </source>
</evidence>
<reference evidence="1" key="2">
    <citation type="submission" date="2021-08" db="EMBL/GenBank/DDBJ databases">
        <authorList>
            <person name="Tani A."/>
            <person name="Ola A."/>
            <person name="Ogura Y."/>
            <person name="Katsura K."/>
            <person name="Hayashi T."/>
        </authorList>
    </citation>
    <scope>NUCLEOTIDE SEQUENCE</scope>
    <source>
        <strain evidence="1">DSM 19015</strain>
    </source>
</reference>
<keyword evidence="2" id="KW-1185">Reference proteome</keyword>
<dbReference type="RefSeq" id="WP_238242512.1">
    <property type="nucleotide sequence ID" value="NZ_BPQP01000006.1"/>
</dbReference>
<name>A0ABQ4RUV0_9HYPH</name>
<gene>
    <name evidence="1" type="ORF">OCOJLMKI_0507</name>
</gene>
<proteinExistence type="predicted"/>
<sequence>MNVQALARLIATVPCSIGQRIALQVGLRLIVEGRPDATGAFVDYLGAAHTARLVPVLIEAGAPAEFLRQAIRGVVLFDHKSLPGLVKLAGGRRGFAEWCRRAEFELPAYLPEGDVTIARGTVNCTPEENAAGMHWGIGCPGSDPFDGAAFFACGWPHPTVVVARVHRSALVYFVDGVLPYEVLPEDVPTAYEVVTDQDRIMEGAVRFAYHKKNLVCGKPYNPATDRFDQLAAELIAFWEGKGRTEGMAAAGVSRDQVVVPSF</sequence>